<dbReference type="PANTHER" id="PTHR23131:SF4">
    <property type="entry name" value="METALLO-BETA-LACTAMASE SUPERFAMILY POTEIN"/>
    <property type="match status" value="1"/>
</dbReference>
<keyword evidence="4" id="KW-1185">Reference proteome</keyword>
<dbReference type="EMBL" id="JBHUDY010000001">
    <property type="protein sequence ID" value="MFD1612387.1"/>
    <property type="molecule type" value="Genomic_DNA"/>
</dbReference>
<dbReference type="Pfam" id="PF21221">
    <property type="entry name" value="B_lactamase-like_C"/>
    <property type="match status" value="1"/>
</dbReference>
<dbReference type="Gene3D" id="3.60.15.10">
    <property type="entry name" value="Ribonuclease Z/Hydroxyacylglutathione hydrolase-like"/>
    <property type="match status" value="1"/>
</dbReference>
<dbReference type="RefSeq" id="WP_380889252.1">
    <property type="nucleotide sequence ID" value="NZ_JBHUDY010000001.1"/>
</dbReference>
<protein>
    <submittedName>
        <fullName evidence="3">MBL fold metallo-hydrolase</fullName>
    </submittedName>
</protein>
<dbReference type="InterPro" id="IPR036388">
    <property type="entry name" value="WH-like_DNA-bd_sf"/>
</dbReference>
<name>A0ABW4I4D3_9SPHN</name>
<feature type="domain" description="Metallo-beta-lactamase" evidence="2">
    <location>
        <begin position="56"/>
        <end position="270"/>
    </location>
</feature>
<dbReference type="PANTHER" id="PTHR23131">
    <property type="entry name" value="ENDORIBONUCLEASE LACTB2"/>
    <property type="match status" value="1"/>
</dbReference>
<dbReference type="Proteomes" id="UP001597115">
    <property type="component" value="Unassembled WGS sequence"/>
</dbReference>
<dbReference type="InterPro" id="IPR036866">
    <property type="entry name" value="RibonucZ/Hydroxyglut_hydro"/>
</dbReference>
<gene>
    <name evidence="3" type="ORF">ACFSCW_11290</name>
</gene>
<evidence type="ECO:0000313" key="3">
    <source>
        <dbReference type="EMBL" id="MFD1612387.1"/>
    </source>
</evidence>
<evidence type="ECO:0000256" key="1">
    <source>
        <dbReference type="SAM" id="MobiDB-lite"/>
    </source>
</evidence>
<comment type="caution">
    <text evidence="3">The sequence shown here is derived from an EMBL/GenBank/DDBJ whole genome shotgun (WGS) entry which is preliminary data.</text>
</comment>
<dbReference type="InterPro" id="IPR050662">
    <property type="entry name" value="Sec-metab_biosynth-thioest"/>
</dbReference>
<accession>A0ABW4I4D3</accession>
<evidence type="ECO:0000259" key="2">
    <source>
        <dbReference type="SMART" id="SM00849"/>
    </source>
</evidence>
<sequence length="357" mass="39590">MSRAPDASLADHHASPARHKGLHYPFDDRAPEPGELIVVAPGVRWARLPVPGPLKHINVWAVDDGDGVAIVDTGLPLDVCKEAWRGVLSGPLAGRAITRVIVTHMHPDHLGLAGWLTRKFGVRLWMTRGEYLTARLLVADARPEPPEDVRMQWRAAGWIDEQIEAAASGGWGNFARAVHRMPEGYVRVQAGDRLGDWRAVVGSGHSPEHLCLVNDATRVMISGDQVLPRISSIVSVTTLEPEGDPLREWLDSLARFRADLPADLLVLPAHGPPFTGLHARLDALIDGHHKQLERLQERLRESPRRAVDCFGALFARAIDENLLGMATGETLAHLRYLERRGRASHEERDGVWWWSAR</sequence>
<dbReference type="Gene3D" id="1.10.10.10">
    <property type="entry name" value="Winged helix-like DNA-binding domain superfamily/Winged helix DNA-binding domain"/>
    <property type="match status" value="1"/>
</dbReference>
<dbReference type="SUPFAM" id="SSF56281">
    <property type="entry name" value="Metallo-hydrolase/oxidoreductase"/>
    <property type="match status" value="1"/>
</dbReference>
<reference evidence="4" key="1">
    <citation type="journal article" date="2019" name="Int. J. Syst. Evol. Microbiol.">
        <title>The Global Catalogue of Microorganisms (GCM) 10K type strain sequencing project: providing services to taxonomists for standard genome sequencing and annotation.</title>
        <authorList>
            <consortium name="The Broad Institute Genomics Platform"/>
            <consortium name="The Broad Institute Genome Sequencing Center for Infectious Disease"/>
            <person name="Wu L."/>
            <person name="Ma J."/>
        </authorList>
    </citation>
    <scope>NUCLEOTIDE SEQUENCE [LARGE SCALE GENOMIC DNA]</scope>
    <source>
        <strain evidence="4">CGMCC 1.16275</strain>
    </source>
</reference>
<dbReference type="InterPro" id="IPR001279">
    <property type="entry name" value="Metallo-B-lactamas"/>
</dbReference>
<organism evidence="3 4">
    <name type="scientific">Sphingomonas tabacisoli</name>
    <dbReference type="NCBI Taxonomy" id="2249466"/>
    <lineage>
        <taxon>Bacteria</taxon>
        <taxon>Pseudomonadati</taxon>
        <taxon>Pseudomonadota</taxon>
        <taxon>Alphaproteobacteria</taxon>
        <taxon>Sphingomonadales</taxon>
        <taxon>Sphingomonadaceae</taxon>
        <taxon>Sphingomonas</taxon>
    </lineage>
</organism>
<proteinExistence type="predicted"/>
<dbReference type="Pfam" id="PF00753">
    <property type="entry name" value="Lactamase_B"/>
    <property type="match status" value="1"/>
</dbReference>
<evidence type="ECO:0000313" key="4">
    <source>
        <dbReference type="Proteomes" id="UP001597115"/>
    </source>
</evidence>
<feature type="region of interest" description="Disordered" evidence="1">
    <location>
        <begin position="1"/>
        <end position="26"/>
    </location>
</feature>
<dbReference type="InterPro" id="IPR048933">
    <property type="entry name" value="B_lactamase-like_C"/>
</dbReference>
<dbReference type="SMART" id="SM00849">
    <property type="entry name" value="Lactamase_B"/>
    <property type="match status" value="1"/>
</dbReference>